<keyword evidence="1" id="KW-0812">Transmembrane</keyword>
<dbReference type="Pfam" id="PF18906">
    <property type="entry name" value="Phage_tube_2"/>
    <property type="match status" value="1"/>
</dbReference>
<dbReference type="EMBL" id="KY629563">
    <property type="protein sequence ID" value="ARK07523.1"/>
    <property type="molecule type" value="Genomic_DNA"/>
</dbReference>
<dbReference type="InterPro" id="IPR044000">
    <property type="entry name" value="Phage_tube_2"/>
</dbReference>
<evidence type="ECO:0000313" key="2">
    <source>
        <dbReference type="EMBL" id="ARK07523.1"/>
    </source>
</evidence>
<keyword evidence="3" id="KW-1185">Reference proteome</keyword>
<sequence>MNAHATIHSMIHPSTDRDPPLVPYVNIGFADGSEETREHTDADHAHRTMSQLMIDGQPIGDIINLSMTYDLPGRSSFTDKSAIPDGVFDVSGTLHVYFSDEAVLNAVFGHKQTLTDRVIETIDDASYWLDRRASTLRYPESWSIAARRAVTVLAPAAVPACLAAFLAASIASTTLGCISAVASFFRYRTTGFKDWWHGEPA</sequence>
<dbReference type="Proteomes" id="UP000223906">
    <property type="component" value="Segment"/>
</dbReference>
<evidence type="ECO:0000256" key="1">
    <source>
        <dbReference type="SAM" id="Phobius"/>
    </source>
</evidence>
<keyword evidence="1" id="KW-0472">Membrane</keyword>
<name>A0A1W6DX74_9CAUD</name>
<protein>
    <submittedName>
        <fullName evidence="2">Uncharacterized protein</fullName>
    </submittedName>
</protein>
<organism evidence="2 3">
    <name type="scientific">Sphingobium phage Lacusarx</name>
    <dbReference type="NCBI Taxonomy" id="1980139"/>
    <lineage>
        <taxon>Viruses</taxon>
        <taxon>Duplodnaviria</taxon>
        <taxon>Heunggongvirae</taxon>
        <taxon>Uroviricota</taxon>
        <taxon>Caudoviricetes</taxon>
        <taxon>Lacusarxvirus</taxon>
        <taxon>Lacusarxvirus lacusarx</taxon>
    </lineage>
</organism>
<gene>
    <name evidence="2" type="ORF">LAV_00148</name>
</gene>
<accession>A0A1W6DX74</accession>
<keyword evidence="1" id="KW-1133">Transmembrane helix</keyword>
<proteinExistence type="predicted"/>
<feature type="transmembrane region" description="Helical" evidence="1">
    <location>
        <begin position="162"/>
        <end position="185"/>
    </location>
</feature>
<evidence type="ECO:0000313" key="3">
    <source>
        <dbReference type="Proteomes" id="UP000223906"/>
    </source>
</evidence>
<reference evidence="2 3" key="1">
    <citation type="submission" date="2017-02" db="EMBL/GenBank/DDBJ databases">
        <title>The first characterized phage against a member of the ecologically important #sphingomonads reveals high dissimilarity against all other known phages.</title>
        <authorList>
            <person name="Nielsen T.K."/>
            <person name="Carstens A.B."/>
            <person name="Kot W."/>
            <person name="Lametsch R."/>
            <person name="Neve H."/>
            <person name="Hansen L.H."/>
        </authorList>
    </citation>
    <scope>NUCLEOTIDE SEQUENCE [LARGE SCALE GENOMIC DNA]</scope>
</reference>